<name>A0A8J4UKF8_CLAMG</name>
<comment type="caution">
    <text evidence="1">The sequence shown here is derived from an EMBL/GenBank/DDBJ whole genome shotgun (WGS) entry which is preliminary data.</text>
</comment>
<keyword evidence="2" id="KW-1185">Reference proteome</keyword>
<dbReference type="AlphaFoldDB" id="A0A8J4UKF8"/>
<sequence>MVQEVPSVPSVPPPQAPSLDSLFPEAVWLDYLKGMGCGCCACLCHEKKCNSLSLGFRVEVH</sequence>
<gene>
    <name evidence="1" type="primary">eaf1</name>
    <name evidence="1" type="ORF">DAT39_013654</name>
</gene>
<organism evidence="1 2">
    <name type="scientific">Clarias magur</name>
    <name type="common">Asian catfish</name>
    <name type="synonym">Macropteronotus magur</name>
    <dbReference type="NCBI Taxonomy" id="1594786"/>
    <lineage>
        <taxon>Eukaryota</taxon>
        <taxon>Metazoa</taxon>
        <taxon>Chordata</taxon>
        <taxon>Craniata</taxon>
        <taxon>Vertebrata</taxon>
        <taxon>Euteleostomi</taxon>
        <taxon>Actinopterygii</taxon>
        <taxon>Neopterygii</taxon>
        <taxon>Teleostei</taxon>
        <taxon>Ostariophysi</taxon>
        <taxon>Siluriformes</taxon>
        <taxon>Clariidae</taxon>
        <taxon>Clarias</taxon>
    </lineage>
</organism>
<accession>A0A8J4UKF8</accession>
<proteinExistence type="predicted"/>
<evidence type="ECO:0000313" key="1">
    <source>
        <dbReference type="EMBL" id="KAF5896630.1"/>
    </source>
</evidence>
<protein>
    <submittedName>
        <fullName evidence="1">ELL-associated factor 1</fullName>
    </submittedName>
</protein>
<reference evidence="1" key="1">
    <citation type="submission" date="2020-07" db="EMBL/GenBank/DDBJ databases">
        <title>Clarias magur genome sequencing, assembly and annotation.</title>
        <authorList>
            <person name="Kushwaha B."/>
            <person name="Kumar R."/>
            <person name="Das P."/>
            <person name="Joshi C.G."/>
            <person name="Kumar D."/>
            <person name="Nagpure N.S."/>
            <person name="Pandey M."/>
            <person name="Agarwal S."/>
            <person name="Srivastava S."/>
            <person name="Singh M."/>
            <person name="Sahoo L."/>
            <person name="Jayasankar P."/>
            <person name="Meher P.K."/>
            <person name="Koringa P.G."/>
            <person name="Iquebal M.A."/>
            <person name="Das S.P."/>
            <person name="Bit A."/>
            <person name="Patnaik S."/>
            <person name="Patel N."/>
            <person name="Shah T.M."/>
            <person name="Hinsu A."/>
            <person name="Jena J.K."/>
        </authorList>
    </citation>
    <scope>NUCLEOTIDE SEQUENCE</scope>
    <source>
        <strain evidence="1">CIFAMagur01</strain>
        <tissue evidence="1">Testis</tissue>
    </source>
</reference>
<dbReference type="EMBL" id="QNUK01000269">
    <property type="protein sequence ID" value="KAF5896630.1"/>
    <property type="molecule type" value="Genomic_DNA"/>
</dbReference>
<evidence type="ECO:0000313" key="2">
    <source>
        <dbReference type="Proteomes" id="UP000727407"/>
    </source>
</evidence>
<dbReference type="Proteomes" id="UP000727407">
    <property type="component" value="Unassembled WGS sequence"/>
</dbReference>